<dbReference type="RefSeq" id="WP_377306912.1">
    <property type="nucleotide sequence ID" value="NZ_JBHSMK010000011.1"/>
</dbReference>
<keyword evidence="10" id="KW-1185">Reference proteome</keyword>
<dbReference type="Proteomes" id="UP001596013">
    <property type="component" value="Unassembled WGS sequence"/>
</dbReference>
<keyword evidence="3" id="KW-0472">Membrane</keyword>
<feature type="compositionally biased region" description="Low complexity" evidence="7">
    <location>
        <begin position="33"/>
        <end position="59"/>
    </location>
</feature>
<comment type="caution">
    <text evidence="9">The sequence shown here is derived from an EMBL/GenBank/DDBJ whole genome shotgun (WGS) entry which is preliminary data.</text>
</comment>
<protein>
    <submittedName>
        <fullName evidence="9">Lipoprotein</fullName>
    </submittedName>
</protein>
<evidence type="ECO:0000256" key="2">
    <source>
        <dbReference type="ARBA" id="ARBA00022729"/>
    </source>
</evidence>
<dbReference type="Pfam" id="PF13627">
    <property type="entry name" value="LptM_cons"/>
    <property type="match status" value="1"/>
</dbReference>
<keyword evidence="6 9" id="KW-0449">Lipoprotein</keyword>
<dbReference type="InterPro" id="IPR032831">
    <property type="entry name" value="LptM_cons"/>
</dbReference>
<evidence type="ECO:0000313" key="10">
    <source>
        <dbReference type="Proteomes" id="UP001596013"/>
    </source>
</evidence>
<dbReference type="EMBL" id="JBHSMK010000011">
    <property type="protein sequence ID" value="MFC5438293.1"/>
    <property type="molecule type" value="Genomic_DNA"/>
</dbReference>
<sequence>MRRSLLLLPLCLVVATLAGCGNKGPLTLPPARPAAVPAPAQSAAPAAAATVDTPADSQH</sequence>
<feature type="signal peptide" evidence="8">
    <location>
        <begin position="1"/>
        <end position="20"/>
    </location>
</feature>
<organism evidence="9 10">
    <name type="scientific">Rhodanobacter umsongensis</name>
    <dbReference type="NCBI Taxonomy" id="633153"/>
    <lineage>
        <taxon>Bacteria</taxon>
        <taxon>Pseudomonadati</taxon>
        <taxon>Pseudomonadota</taxon>
        <taxon>Gammaproteobacteria</taxon>
        <taxon>Lysobacterales</taxon>
        <taxon>Rhodanobacteraceae</taxon>
        <taxon>Rhodanobacter</taxon>
    </lineage>
</organism>
<feature type="chain" id="PRO_5047068159" evidence="8">
    <location>
        <begin position="21"/>
        <end position="59"/>
    </location>
</feature>
<name>A0ABW0JQ95_9GAMM</name>
<evidence type="ECO:0000256" key="4">
    <source>
        <dbReference type="ARBA" id="ARBA00023139"/>
    </source>
</evidence>
<accession>A0ABW0JQ95</accession>
<evidence type="ECO:0000256" key="5">
    <source>
        <dbReference type="ARBA" id="ARBA00023237"/>
    </source>
</evidence>
<keyword evidence="4" id="KW-0564">Palmitate</keyword>
<gene>
    <name evidence="9" type="ORF">ACFPME_17160</name>
</gene>
<evidence type="ECO:0000256" key="6">
    <source>
        <dbReference type="ARBA" id="ARBA00023288"/>
    </source>
</evidence>
<evidence type="ECO:0000256" key="7">
    <source>
        <dbReference type="SAM" id="MobiDB-lite"/>
    </source>
</evidence>
<proteinExistence type="predicted"/>
<comment type="subcellular location">
    <subcellularLocation>
        <location evidence="1">Cell outer membrane</location>
        <topology evidence="1">Lipid-anchor</topology>
    </subcellularLocation>
</comment>
<evidence type="ECO:0000256" key="1">
    <source>
        <dbReference type="ARBA" id="ARBA00004459"/>
    </source>
</evidence>
<evidence type="ECO:0000256" key="3">
    <source>
        <dbReference type="ARBA" id="ARBA00023136"/>
    </source>
</evidence>
<keyword evidence="5" id="KW-0998">Cell outer membrane</keyword>
<dbReference type="PROSITE" id="PS51257">
    <property type="entry name" value="PROKAR_LIPOPROTEIN"/>
    <property type="match status" value="1"/>
</dbReference>
<feature type="region of interest" description="Disordered" evidence="7">
    <location>
        <begin position="22"/>
        <end position="59"/>
    </location>
</feature>
<dbReference type="NCBIfam" id="NF047847">
    <property type="entry name" value="SS_mature_LptM"/>
    <property type="match status" value="1"/>
</dbReference>
<evidence type="ECO:0000256" key="8">
    <source>
        <dbReference type="SAM" id="SignalP"/>
    </source>
</evidence>
<evidence type="ECO:0000313" key="9">
    <source>
        <dbReference type="EMBL" id="MFC5438293.1"/>
    </source>
</evidence>
<reference evidence="10" key="1">
    <citation type="journal article" date="2019" name="Int. J. Syst. Evol. Microbiol.">
        <title>The Global Catalogue of Microorganisms (GCM) 10K type strain sequencing project: providing services to taxonomists for standard genome sequencing and annotation.</title>
        <authorList>
            <consortium name="The Broad Institute Genomics Platform"/>
            <consortium name="The Broad Institute Genome Sequencing Center for Infectious Disease"/>
            <person name="Wu L."/>
            <person name="Ma J."/>
        </authorList>
    </citation>
    <scope>NUCLEOTIDE SEQUENCE [LARGE SCALE GENOMIC DNA]</scope>
    <source>
        <strain evidence="10">JCM 17130</strain>
    </source>
</reference>
<keyword evidence="2 8" id="KW-0732">Signal</keyword>